<protein>
    <submittedName>
        <fullName evidence="2">Prion-like-(Q/N-rich)-domain-bearing protein</fullName>
    </submittedName>
</protein>
<keyword evidence="3" id="KW-1185">Reference proteome</keyword>
<dbReference type="KEGG" id="cel:CELE_Y75B8A.27"/>
<dbReference type="AlphaFoldDB" id="Q9XW82"/>
<accession>Q9XW82</accession>
<dbReference type="AGR" id="WB:WBGene00004172"/>
<dbReference type="Proteomes" id="UP000001940">
    <property type="component" value="Chromosome III"/>
</dbReference>
<dbReference type="GeneID" id="190711"/>
<keyword evidence="1" id="KW-0175">Coiled coil</keyword>
<evidence type="ECO:0000256" key="1">
    <source>
        <dbReference type="SAM" id="Coils"/>
    </source>
</evidence>
<dbReference type="HOGENOM" id="CLU_748489_0_0_1"/>
<dbReference type="InParanoid" id="Q9XW82"/>
<evidence type="ECO:0000313" key="2">
    <source>
        <dbReference type="EMBL" id="CAA22087.2"/>
    </source>
</evidence>
<dbReference type="EMBL" id="BX284603">
    <property type="protein sequence ID" value="CAA22087.2"/>
    <property type="molecule type" value="Genomic_DNA"/>
</dbReference>
<keyword evidence="2" id="KW-0034">Amyloid</keyword>
<dbReference type="PaxDb" id="6239-Y75B8A.27"/>
<dbReference type="Bgee" id="WBGene00004172">
    <property type="expression patterns" value="Expressed in pharyngeal muscle cell (C elegans) and 3 other cell types or tissues"/>
</dbReference>
<feature type="coiled-coil region" evidence="1">
    <location>
        <begin position="310"/>
        <end position="346"/>
    </location>
</feature>
<reference evidence="2 3" key="1">
    <citation type="journal article" date="1998" name="Science">
        <title>Genome sequence of the nematode C. elegans: a platform for investigating biology.</title>
        <authorList>
            <consortium name="The C. elegans sequencing consortium"/>
            <person name="Sulson J.E."/>
            <person name="Waterston R."/>
        </authorList>
    </citation>
    <scope>NUCLEOTIDE SEQUENCE [LARGE SCALE GENOMIC DNA]</scope>
    <source>
        <strain evidence="2 3">Bristol N2</strain>
    </source>
</reference>
<gene>
    <name evidence="2 4" type="primary">pqn-92</name>
    <name evidence="2" type="ORF">CELE_Y75B8A.27</name>
    <name evidence="4" type="ORF">Y75B8A.27</name>
</gene>
<dbReference type="SMR" id="Q9XW82"/>
<proteinExistence type="predicted"/>
<name>Q9XW82_CAEEL</name>
<dbReference type="RefSeq" id="NP_499599.2">
    <property type="nucleotide sequence ID" value="NM_067198.6"/>
</dbReference>
<organism evidence="2 3">
    <name type="scientific">Caenorhabditis elegans</name>
    <dbReference type="NCBI Taxonomy" id="6239"/>
    <lineage>
        <taxon>Eukaryota</taxon>
        <taxon>Metazoa</taxon>
        <taxon>Ecdysozoa</taxon>
        <taxon>Nematoda</taxon>
        <taxon>Chromadorea</taxon>
        <taxon>Rhabditida</taxon>
        <taxon>Rhabditina</taxon>
        <taxon>Rhabditomorpha</taxon>
        <taxon>Rhabditoidea</taxon>
        <taxon>Rhabditidae</taxon>
        <taxon>Peloderinae</taxon>
        <taxon>Caenorhabditis</taxon>
    </lineage>
</organism>
<keyword evidence="2" id="KW-0640">Prion</keyword>
<evidence type="ECO:0000313" key="4">
    <source>
        <dbReference type="WormBase" id="Y75B8A.27"/>
    </source>
</evidence>
<dbReference type="PIR" id="T27387">
    <property type="entry name" value="T27387"/>
</dbReference>
<dbReference type="OrthoDB" id="5858171at2759"/>
<dbReference type="PhylomeDB" id="Q9XW82"/>
<dbReference type="eggNOG" id="ENOG502TI89">
    <property type="taxonomic scope" value="Eukaryota"/>
</dbReference>
<dbReference type="FunCoup" id="Q9XW82">
    <property type="interactions" value="945"/>
</dbReference>
<dbReference type="UCSC" id="Y75B8A.27">
    <property type="organism name" value="c. elegans"/>
</dbReference>
<dbReference type="WormBase" id="Y75B8A.27">
    <property type="protein sequence ID" value="CE37298"/>
    <property type="gene ID" value="WBGene00004172"/>
    <property type="gene designation" value="pqn-92"/>
</dbReference>
<evidence type="ECO:0000313" key="3">
    <source>
        <dbReference type="Proteomes" id="UP000001940"/>
    </source>
</evidence>
<sequence length="441" mass="51536">METPFIWDQNSQVSSNNMNIQQQQGTSFQPNWDYPAPQLDPLHQQNKQTYYQNDYQQNFQQNNSWQGQDQNYQQYQFTNLIASDQIQEIGQNFHKNTTMHDEFQKAQYNLIVDEPMDDGQQARDEGPLEPITSYFPAQFCQGTEDPVIQYGYTHPYTPCNNNNNNGNEYIPTYNYENEAPWAKLEPLTPILDVSPAASVQSKVDGNHKKEMAKKYSAKCLEKKNVALKEKMKDVELQSWEGKRLAKDIIENEQHLQTAVNVVLIPFLGDNNSNNFNISQEDVKQCFRRFVDGKKMISYETGQCMEGDEALRAQKEKVDVATENFEIAKKNNRNKKMMAKIEKVDEKTFATRQHRTKKIKETIDYEYQSMLLNYEVSKNCTITNLWTQCWNSLLPYVKTIINYNQDNLISFAQSRGQEKQLQQLIEKIMKESEQNENNFFPG</sequence>
<dbReference type="CTD" id="190711"/>